<accession>A0ABS5VLC4</accession>
<reference evidence="2 3" key="1">
    <citation type="submission" date="2021-05" db="EMBL/GenBank/DDBJ databases">
        <title>A Polyphasic approach of four new species of the genus Ohtaekwangia: Ohtaekwangia histidinii sp. nov., Ohtaekwangia cretensis sp. nov., Ohtaekwangia indiensis sp. nov., Ohtaekwangia reichenbachii sp. nov. from diverse environment.</title>
        <authorList>
            <person name="Octaviana S."/>
        </authorList>
    </citation>
    <scope>NUCLEOTIDE SEQUENCE [LARGE SCALE GENOMIC DNA]</scope>
    <source>
        <strain evidence="2 3">PWU20</strain>
    </source>
</reference>
<evidence type="ECO:0000313" key="2">
    <source>
        <dbReference type="EMBL" id="MBT1702250.1"/>
    </source>
</evidence>
<protein>
    <submittedName>
        <fullName evidence="2">Uncharacterized protein</fullName>
    </submittedName>
</protein>
<comment type="caution">
    <text evidence="2">The sequence shown here is derived from an EMBL/GenBank/DDBJ whole genome shotgun (WGS) entry which is preliminary data.</text>
</comment>
<keyword evidence="3" id="KW-1185">Reference proteome</keyword>
<gene>
    <name evidence="2" type="ORF">KK060_03110</name>
</gene>
<sequence length="125" mass="14160">MNIFRTLLWIQGCYTLLTAIWPLVDIHSFMLATGYKTDIWLIKTVGALLIPVALTMLSFLFIDTDQRPVFILGSLTSAAFISIDFYYALNDVISDIYLGDGIIQIIFLITWLALAKPLLLKRSNK</sequence>
<proteinExistence type="predicted"/>
<dbReference type="EMBL" id="JAHESD010000004">
    <property type="protein sequence ID" value="MBT1702250.1"/>
    <property type="molecule type" value="Genomic_DNA"/>
</dbReference>
<keyword evidence="1" id="KW-1133">Transmembrane helix</keyword>
<feature type="transmembrane region" description="Helical" evidence="1">
    <location>
        <begin position="7"/>
        <end position="24"/>
    </location>
</feature>
<keyword evidence="1" id="KW-0472">Membrane</keyword>
<evidence type="ECO:0000313" key="3">
    <source>
        <dbReference type="Proteomes" id="UP000772618"/>
    </source>
</evidence>
<dbReference type="RefSeq" id="WP_254152052.1">
    <property type="nucleotide sequence ID" value="NZ_JAHESD010000004.1"/>
</dbReference>
<keyword evidence="1" id="KW-0812">Transmembrane</keyword>
<feature type="transmembrane region" description="Helical" evidence="1">
    <location>
        <begin position="101"/>
        <end position="120"/>
    </location>
</feature>
<dbReference type="Proteomes" id="UP000772618">
    <property type="component" value="Unassembled WGS sequence"/>
</dbReference>
<name>A0ABS5VLC4_9BACT</name>
<organism evidence="2 3">
    <name type="scientific">Chryseosolibacter indicus</name>
    <dbReference type="NCBI Taxonomy" id="2782351"/>
    <lineage>
        <taxon>Bacteria</taxon>
        <taxon>Pseudomonadati</taxon>
        <taxon>Bacteroidota</taxon>
        <taxon>Cytophagia</taxon>
        <taxon>Cytophagales</taxon>
        <taxon>Chryseotaleaceae</taxon>
        <taxon>Chryseosolibacter</taxon>
    </lineage>
</organism>
<feature type="transmembrane region" description="Helical" evidence="1">
    <location>
        <begin position="69"/>
        <end position="89"/>
    </location>
</feature>
<evidence type="ECO:0000256" key="1">
    <source>
        <dbReference type="SAM" id="Phobius"/>
    </source>
</evidence>
<feature type="transmembrane region" description="Helical" evidence="1">
    <location>
        <begin position="39"/>
        <end position="62"/>
    </location>
</feature>